<dbReference type="Gene3D" id="3.40.462.20">
    <property type="match status" value="1"/>
</dbReference>
<sequence length="549" mass="62094">MTQDSNHLKVGKKNTQMDFLVVFLFLSLSISCASSTSVEESFMQCMTTIVSSYSESTEKTVFTNSPLYPQVLESLKQNPRWVNSSSKPLLIMTPSHESEIQSAILCSKEIGVQIRVVSGGHDYEGLSYLCKTPFIMIDLINIRLIDINLADESAWIQAGATLGELYYKISKASKVHGFPSGLCPSVGIGGHISGGGFGTLFRKHGLAADHVLDAYLIDVNGRILNRKSMGEDVFWAIRGGSASSFGVILAWKIRLVRVPSIVTVFTIQKTLEEGATKLIHRWQFIADKLHKDLLIRIVAQTNGANSITIQTMFNSLFLGRKKNLITIMNESFPELGLQEKDCIEMSWIQSVLYFAGFKKYDPIELLLNRIVAYKSPFKAKSDYVKVPIPETGLEGIWKMLLKEDTLALLIMEPYGGKMSEISESEIPFPHRKGNLYNIQYMVKWEVNSIEESNKHIKWMKKLYRYMTPYVSKSPRAAYYNYRDLDIGRNKHFNTSYSEASVWGIKYFKGNFKRLAQIKTIFDPQNFFRNEQSIPLLNSITPSHRGGGNK</sequence>
<proteinExistence type="inferred from homology"/>
<accession>A0A396IKS6</accession>
<dbReference type="Pfam" id="PF01565">
    <property type="entry name" value="FAD_binding_4"/>
    <property type="match status" value="1"/>
</dbReference>
<dbReference type="Pfam" id="PF08031">
    <property type="entry name" value="BBE"/>
    <property type="match status" value="1"/>
</dbReference>
<gene>
    <name evidence="10" type="ORF">MtrunA17_Chr3g0079831</name>
</gene>
<comment type="similarity">
    <text evidence="2">Belongs to the oxygen-dependent FAD-linked oxidoreductase family.</text>
</comment>
<evidence type="ECO:0000256" key="7">
    <source>
        <dbReference type="ARBA" id="ARBA00023180"/>
    </source>
</evidence>
<keyword evidence="3" id="KW-0285">Flavoprotein</keyword>
<dbReference type="GO" id="GO:0050328">
    <property type="term" value="F:tetrahydroberberine oxidase activity"/>
    <property type="evidence" value="ECO:0007669"/>
    <property type="project" value="UniProtKB-EC"/>
</dbReference>
<dbReference type="InterPro" id="IPR012951">
    <property type="entry name" value="BBE"/>
</dbReference>
<dbReference type="InterPro" id="IPR016169">
    <property type="entry name" value="FAD-bd_PCMH_sub2"/>
</dbReference>
<evidence type="ECO:0000256" key="5">
    <source>
        <dbReference type="ARBA" id="ARBA00022827"/>
    </source>
</evidence>
<dbReference type="InterPro" id="IPR006094">
    <property type="entry name" value="Oxid_FAD_bind_N"/>
</dbReference>
<keyword evidence="4 8" id="KW-0732">Signal</keyword>
<dbReference type="Gene3D" id="3.30.465.10">
    <property type="match status" value="1"/>
</dbReference>
<evidence type="ECO:0000256" key="8">
    <source>
        <dbReference type="SAM" id="SignalP"/>
    </source>
</evidence>
<dbReference type="SUPFAM" id="SSF56176">
    <property type="entry name" value="FAD-binding/transporter-associated domain-like"/>
    <property type="match status" value="1"/>
</dbReference>
<dbReference type="EMBL" id="PSQE01000003">
    <property type="protein sequence ID" value="RHN65431.1"/>
    <property type="molecule type" value="Genomic_DNA"/>
</dbReference>
<keyword evidence="6 10" id="KW-0560">Oxidoreductase</keyword>
<dbReference type="InterPro" id="IPR016166">
    <property type="entry name" value="FAD-bd_PCMH"/>
</dbReference>
<name>A0A396IKS6_MEDTR</name>
<reference evidence="10" key="1">
    <citation type="journal article" date="2018" name="Nat. Plants">
        <title>Whole-genome landscape of Medicago truncatula symbiotic genes.</title>
        <authorList>
            <person name="Pecrix Y."/>
            <person name="Gamas P."/>
            <person name="Carrere S."/>
        </authorList>
    </citation>
    <scope>NUCLEOTIDE SEQUENCE</scope>
    <source>
        <tissue evidence="10">Leaves</tissue>
    </source>
</reference>
<dbReference type="Gramene" id="rna13269">
    <property type="protein sequence ID" value="RHN65431.1"/>
    <property type="gene ID" value="gene13269"/>
</dbReference>
<evidence type="ECO:0000256" key="3">
    <source>
        <dbReference type="ARBA" id="ARBA00022630"/>
    </source>
</evidence>
<feature type="signal peptide" evidence="8">
    <location>
        <begin position="1"/>
        <end position="35"/>
    </location>
</feature>
<dbReference type="PANTHER" id="PTHR32448">
    <property type="entry name" value="OS08G0158400 PROTEIN"/>
    <property type="match status" value="1"/>
</dbReference>
<dbReference type="Gene3D" id="3.30.43.10">
    <property type="entry name" value="Uridine Diphospho-n-acetylenolpyruvylglucosamine Reductase, domain 2"/>
    <property type="match status" value="1"/>
</dbReference>
<dbReference type="InterPro" id="IPR006093">
    <property type="entry name" value="Oxy_OxRdtase_FAD_BS"/>
</dbReference>
<dbReference type="GO" id="GO:0071949">
    <property type="term" value="F:FAD binding"/>
    <property type="evidence" value="ECO:0007669"/>
    <property type="project" value="InterPro"/>
</dbReference>
<keyword evidence="5" id="KW-0274">FAD</keyword>
<protein>
    <submittedName>
        <fullName evidence="10">Putative tetrahydroberberine oxidase</fullName>
        <ecNumber evidence="10">1.3.3.8</ecNumber>
    </submittedName>
</protein>
<organism evidence="10">
    <name type="scientific">Medicago truncatula</name>
    <name type="common">Barrel medic</name>
    <name type="synonym">Medicago tribuloides</name>
    <dbReference type="NCBI Taxonomy" id="3880"/>
    <lineage>
        <taxon>Eukaryota</taxon>
        <taxon>Viridiplantae</taxon>
        <taxon>Streptophyta</taxon>
        <taxon>Embryophyta</taxon>
        <taxon>Tracheophyta</taxon>
        <taxon>Spermatophyta</taxon>
        <taxon>Magnoliopsida</taxon>
        <taxon>eudicotyledons</taxon>
        <taxon>Gunneridae</taxon>
        <taxon>Pentapetalae</taxon>
        <taxon>rosids</taxon>
        <taxon>fabids</taxon>
        <taxon>Fabales</taxon>
        <taxon>Fabaceae</taxon>
        <taxon>Papilionoideae</taxon>
        <taxon>50 kb inversion clade</taxon>
        <taxon>NPAAA clade</taxon>
        <taxon>Hologalegina</taxon>
        <taxon>IRL clade</taxon>
        <taxon>Trifolieae</taxon>
        <taxon>Medicago</taxon>
    </lineage>
</organism>
<keyword evidence="7" id="KW-0325">Glycoprotein</keyword>
<dbReference type="PROSITE" id="PS51387">
    <property type="entry name" value="FAD_PCMH"/>
    <property type="match status" value="1"/>
</dbReference>
<dbReference type="AlphaFoldDB" id="A0A396IKS6"/>
<dbReference type="PROSITE" id="PS00862">
    <property type="entry name" value="OX2_COVAL_FAD"/>
    <property type="match status" value="1"/>
</dbReference>
<dbReference type="Proteomes" id="UP000265566">
    <property type="component" value="Chromosome 3"/>
</dbReference>
<evidence type="ECO:0000256" key="2">
    <source>
        <dbReference type="ARBA" id="ARBA00005466"/>
    </source>
</evidence>
<comment type="caution">
    <text evidence="10">The sequence shown here is derived from an EMBL/GenBank/DDBJ whole genome shotgun (WGS) entry which is preliminary data.</text>
</comment>
<evidence type="ECO:0000259" key="9">
    <source>
        <dbReference type="PROSITE" id="PS51387"/>
    </source>
</evidence>
<dbReference type="OrthoDB" id="407275at2759"/>
<comment type="cofactor">
    <cofactor evidence="1">
        <name>FAD</name>
        <dbReference type="ChEBI" id="CHEBI:57692"/>
    </cofactor>
</comment>
<dbReference type="InterPro" id="IPR016167">
    <property type="entry name" value="FAD-bd_PCMH_sub1"/>
</dbReference>
<evidence type="ECO:0000313" key="10">
    <source>
        <dbReference type="EMBL" id="RHN65431.1"/>
    </source>
</evidence>
<feature type="chain" id="PRO_5017235891" evidence="8">
    <location>
        <begin position="36"/>
        <end position="549"/>
    </location>
</feature>
<dbReference type="EC" id="1.3.3.8" evidence="10"/>
<feature type="domain" description="FAD-binding PCMH-type" evidence="9">
    <location>
        <begin position="84"/>
        <end position="258"/>
    </location>
</feature>
<evidence type="ECO:0000256" key="6">
    <source>
        <dbReference type="ARBA" id="ARBA00023002"/>
    </source>
</evidence>
<evidence type="ECO:0000256" key="4">
    <source>
        <dbReference type="ARBA" id="ARBA00022729"/>
    </source>
</evidence>
<evidence type="ECO:0000256" key="1">
    <source>
        <dbReference type="ARBA" id="ARBA00001974"/>
    </source>
</evidence>
<dbReference type="InterPro" id="IPR036318">
    <property type="entry name" value="FAD-bd_PCMH-like_sf"/>
</dbReference>